<dbReference type="AlphaFoldDB" id="A0A5D4R3J7"/>
<feature type="domain" description="MOSC" evidence="1">
    <location>
        <begin position="53"/>
        <end position="241"/>
    </location>
</feature>
<sequence length="242" mass="26761">MKVGTIQEIIRHPVKSFGGESVAETRLMSYGLYGDRSHAFLDISRPGKFLTITQAPEMATFSARFAGKEQDNMFPAVIIRMPDGSSADWGDPRVAGYLESLTGKKSEQIQYSPKSVPLGPIEEEHLQLVSAASLRKLGEMRGREVDHRRFRANIILDIEGSVPFAEESWFGKKLIIGSGGSTIMIKRHCERCQIITVDPEDAGKDASLLKMVAKERSNHFGVYASVVRTGPIRTGDTIYLSD</sequence>
<dbReference type="InterPro" id="IPR011037">
    <property type="entry name" value="Pyrv_Knase-like_insert_dom_sf"/>
</dbReference>
<dbReference type="GO" id="GO:0030170">
    <property type="term" value="F:pyridoxal phosphate binding"/>
    <property type="evidence" value="ECO:0007669"/>
    <property type="project" value="InterPro"/>
</dbReference>
<dbReference type="GO" id="GO:0003824">
    <property type="term" value="F:catalytic activity"/>
    <property type="evidence" value="ECO:0007669"/>
    <property type="project" value="InterPro"/>
</dbReference>
<evidence type="ECO:0000313" key="3">
    <source>
        <dbReference type="Proteomes" id="UP000322139"/>
    </source>
</evidence>
<dbReference type="Pfam" id="PF03473">
    <property type="entry name" value="MOSC"/>
    <property type="match status" value="1"/>
</dbReference>
<dbReference type="InterPro" id="IPR005303">
    <property type="entry name" value="MOCOS_middle"/>
</dbReference>
<organism evidence="2 3">
    <name type="scientific">Bacillus infantis</name>
    <dbReference type="NCBI Taxonomy" id="324767"/>
    <lineage>
        <taxon>Bacteria</taxon>
        <taxon>Bacillati</taxon>
        <taxon>Bacillota</taxon>
        <taxon>Bacilli</taxon>
        <taxon>Bacillales</taxon>
        <taxon>Bacillaceae</taxon>
        <taxon>Bacillus</taxon>
    </lineage>
</organism>
<evidence type="ECO:0000313" key="2">
    <source>
        <dbReference type="EMBL" id="TYS45319.1"/>
    </source>
</evidence>
<evidence type="ECO:0000259" key="1">
    <source>
        <dbReference type="PROSITE" id="PS51340"/>
    </source>
</evidence>
<dbReference type="InterPro" id="IPR005302">
    <property type="entry name" value="MoCF_Sase_C"/>
</dbReference>
<dbReference type="PROSITE" id="PS51340">
    <property type="entry name" value="MOSC"/>
    <property type="match status" value="1"/>
</dbReference>
<comment type="caution">
    <text evidence="2">The sequence shown here is derived from an EMBL/GenBank/DDBJ whole genome shotgun (WGS) entry which is preliminary data.</text>
</comment>
<proteinExistence type="predicted"/>
<dbReference type="GO" id="GO:0030151">
    <property type="term" value="F:molybdenum ion binding"/>
    <property type="evidence" value="ECO:0007669"/>
    <property type="project" value="InterPro"/>
</dbReference>
<dbReference type="EMBL" id="VTER01000011">
    <property type="protein sequence ID" value="TYS45319.1"/>
    <property type="molecule type" value="Genomic_DNA"/>
</dbReference>
<dbReference type="RefSeq" id="WP_148976324.1">
    <property type="nucleotide sequence ID" value="NZ_VTER01000011.1"/>
</dbReference>
<reference evidence="2 3" key="1">
    <citation type="submission" date="2019-08" db="EMBL/GenBank/DDBJ databases">
        <title>Bacillus genomes from the desert of Cuatro Cienegas, Coahuila.</title>
        <authorList>
            <person name="Olmedo-Alvarez G."/>
        </authorList>
    </citation>
    <scope>NUCLEOTIDE SEQUENCE [LARGE SCALE GENOMIC DNA]</scope>
    <source>
        <strain evidence="2 3">CH446_14T</strain>
    </source>
</reference>
<gene>
    <name evidence="2" type="ORF">FZD51_19645</name>
</gene>
<dbReference type="SUPFAM" id="SSF50800">
    <property type="entry name" value="PK beta-barrel domain-like"/>
    <property type="match status" value="1"/>
</dbReference>
<dbReference type="Gene3D" id="2.40.33.20">
    <property type="entry name" value="PK beta-barrel domain-like"/>
    <property type="match status" value="1"/>
</dbReference>
<accession>A0A5D4R3J7</accession>
<protein>
    <submittedName>
        <fullName evidence="2">MOSC domain-containing protein</fullName>
    </submittedName>
</protein>
<name>A0A5D4R3J7_9BACI</name>
<dbReference type="Pfam" id="PF03476">
    <property type="entry name" value="MOSC_N"/>
    <property type="match status" value="1"/>
</dbReference>
<dbReference type="Proteomes" id="UP000322139">
    <property type="component" value="Unassembled WGS sequence"/>
</dbReference>